<dbReference type="PANTHER" id="PTHR10622">
    <property type="entry name" value="HET DOMAIN-CONTAINING PROTEIN"/>
    <property type="match status" value="1"/>
</dbReference>
<evidence type="ECO:0000313" key="3">
    <source>
        <dbReference type="Proteomes" id="UP000230002"/>
    </source>
</evidence>
<dbReference type="Pfam" id="PF26640">
    <property type="entry name" value="DUF8212"/>
    <property type="match status" value="1"/>
</dbReference>
<reference evidence="2 3" key="1">
    <citation type="journal article" date="2015" name="Sci. Rep.">
        <title>Chromosome-level genome map provides insights into diverse defense mechanisms in the medicinal fungus Ganoderma sinense.</title>
        <authorList>
            <person name="Zhu Y."/>
            <person name="Xu J."/>
            <person name="Sun C."/>
            <person name="Zhou S."/>
            <person name="Xu H."/>
            <person name="Nelson D.R."/>
            <person name="Qian J."/>
            <person name="Song J."/>
            <person name="Luo H."/>
            <person name="Xiang L."/>
            <person name="Li Y."/>
            <person name="Xu Z."/>
            <person name="Ji A."/>
            <person name="Wang L."/>
            <person name="Lu S."/>
            <person name="Hayward A."/>
            <person name="Sun W."/>
            <person name="Li X."/>
            <person name="Schwartz D.C."/>
            <person name="Wang Y."/>
            <person name="Chen S."/>
        </authorList>
    </citation>
    <scope>NUCLEOTIDE SEQUENCE [LARGE SCALE GENOMIC DNA]</scope>
    <source>
        <strain evidence="2 3">ZZ0214-1</strain>
    </source>
</reference>
<dbReference type="AlphaFoldDB" id="A0A2G8SP66"/>
<dbReference type="OrthoDB" id="674604at2759"/>
<name>A0A2G8SP66_9APHY</name>
<dbReference type="Proteomes" id="UP000230002">
    <property type="component" value="Unassembled WGS sequence"/>
</dbReference>
<comment type="caution">
    <text evidence="2">The sequence shown here is derived from an EMBL/GenBank/DDBJ whole genome shotgun (WGS) entry which is preliminary data.</text>
</comment>
<evidence type="ECO:0000259" key="1">
    <source>
        <dbReference type="Pfam" id="PF26640"/>
    </source>
</evidence>
<dbReference type="STRING" id="1077348.A0A2G8SP66"/>
<dbReference type="InterPro" id="IPR058525">
    <property type="entry name" value="DUF8212"/>
</dbReference>
<proteinExistence type="predicted"/>
<dbReference type="PANTHER" id="PTHR10622:SF10">
    <property type="entry name" value="HET DOMAIN-CONTAINING PROTEIN"/>
    <property type="match status" value="1"/>
</dbReference>
<organism evidence="2 3">
    <name type="scientific">Ganoderma sinense ZZ0214-1</name>
    <dbReference type="NCBI Taxonomy" id="1077348"/>
    <lineage>
        <taxon>Eukaryota</taxon>
        <taxon>Fungi</taxon>
        <taxon>Dikarya</taxon>
        <taxon>Basidiomycota</taxon>
        <taxon>Agaricomycotina</taxon>
        <taxon>Agaricomycetes</taxon>
        <taxon>Polyporales</taxon>
        <taxon>Polyporaceae</taxon>
        <taxon>Ganoderma</taxon>
    </lineage>
</organism>
<protein>
    <recommendedName>
        <fullName evidence="1">DUF8212 domain-containing protein</fullName>
    </recommendedName>
</protein>
<accession>A0A2G8SP66</accession>
<evidence type="ECO:0000313" key="2">
    <source>
        <dbReference type="EMBL" id="PIL35542.1"/>
    </source>
</evidence>
<feature type="domain" description="DUF8212" evidence="1">
    <location>
        <begin position="82"/>
        <end position="263"/>
    </location>
</feature>
<gene>
    <name evidence="2" type="ORF">GSI_02270</name>
</gene>
<keyword evidence="3" id="KW-1185">Reference proteome</keyword>
<dbReference type="EMBL" id="AYKW01000003">
    <property type="protein sequence ID" value="PIL35542.1"/>
    <property type="molecule type" value="Genomic_DNA"/>
</dbReference>
<sequence length="498" mass="54814">MFFSAQWHPLGSKQTLAPRIAEITGIDIDILVHAKPLDEVSASRRISWAAERQTTRPEDEAYSLIGLLGVKMLISYGEDHAAFFRLQEEIARQLRDPSVFVWGPILPYHSLLSGSAVSTPSIISSIPTPSQPRLLAESPRDFLYSSRISRLSSDVFLRRLGEELQGFRVFTQTAFGFYARLPVLPLPSQDPYAFIAVLPCDDDDERAVGILLRSSAELSDANIFYVLAAAVGTHPAAHITTLPKETIDSLRPMLRMADVYVTHRLPVRSQEYADARLRAALCHGRGSFEVRQTLWSRNALLWRGYEVSPASYVNVALPTLKYHEELFRVSGAASPGPGVIISRSGERISIQIGRCGCSFGARLGLLAVSASFQSLVALPQDLVNGPDGESLLHPFDHPAHISWDFVRSETATKDLPLDPETMLRLTLFMGSSSSPTKVLHLGAELIDVGDMRLGERAMTAAGGMEELERSRFGYEKALHLASWIQQVFGFVGGVKDGS</sequence>